<accession>A0A6A6WVV8</accession>
<evidence type="ECO:0000313" key="3">
    <source>
        <dbReference type="EMBL" id="KAF2788038.1"/>
    </source>
</evidence>
<evidence type="ECO:0000256" key="1">
    <source>
        <dbReference type="SAM" id="SignalP"/>
    </source>
</evidence>
<dbReference type="InterPro" id="IPR041524">
    <property type="entry name" value="GH131_N"/>
</dbReference>
<feature type="domain" description="Glycoside hydrolase 131 catalytic N-terminal" evidence="2">
    <location>
        <begin position="35"/>
        <end position="295"/>
    </location>
</feature>
<name>A0A6A6WVV8_9PLEO</name>
<dbReference type="AlphaFoldDB" id="A0A6A6WVV8"/>
<evidence type="ECO:0000259" key="2">
    <source>
        <dbReference type="Pfam" id="PF18271"/>
    </source>
</evidence>
<feature type="chain" id="PRO_5025437565" evidence="1">
    <location>
        <begin position="16"/>
        <end position="300"/>
    </location>
</feature>
<dbReference type="Proteomes" id="UP000799757">
    <property type="component" value="Unassembled WGS sequence"/>
</dbReference>
<dbReference type="PANTHER" id="PTHR34612:SF2">
    <property type="entry name" value="GLYCOSIDE HYDROLASE 131 CATALYTIC N-TERMINAL DOMAIN-CONTAINING PROTEIN"/>
    <property type="match status" value="1"/>
</dbReference>
<protein>
    <submittedName>
        <fullName evidence="3">Glycoside hydrolase family 131 protein</fullName>
    </submittedName>
</protein>
<dbReference type="GO" id="GO:0016787">
    <property type="term" value="F:hydrolase activity"/>
    <property type="evidence" value="ECO:0007669"/>
    <property type="project" value="UniProtKB-KW"/>
</dbReference>
<dbReference type="EMBL" id="MU002254">
    <property type="protein sequence ID" value="KAF2788038.1"/>
    <property type="molecule type" value="Genomic_DNA"/>
</dbReference>
<gene>
    <name evidence="3" type="ORF">K505DRAFT_315629</name>
</gene>
<keyword evidence="4" id="KW-1185">Reference proteome</keyword>
<sequence length="300" mass="31683">MHTFLALSGLAVSHAASIHPRLRSRQANTTGGGSVVWDGRISQTASVADFDLTTGAFKSDFTKGETVSFSDLILLPGGAPSLFDAQVGAQSLEVTINDKSIFRPGTQEPQSAIRRAELSPSSQLSANDITTTGVKTLHFSLMPDATRPLNVSHEYLLVFLETADFSANQFRVKTGTLIGSNGATKNDIVVLGNSAAGNDPLFTTPFTPDAFTNIALKMDFTANTIQIFQSTGDAALLQQTKPLPNDLSGNGELHFGVNKNPTDPGADSLRSGFQESGIDEGVIYGSIFVEDSADGVVSLE</sequence>
<reference evidence="3" key="1">
    <citation type="journal article" date="2020" name="Stud. Mycol.">
        <title>101 Dothideomycetes genomes: a test case for predicting lifestyles and emergence of pathogens.</title>
        <authorList>
            <person name="Haridas S."/>
            <person name="Albert R."/>
            <person name="Binder M."/>
            <person name="Bloem J."/>
            <person name="Labutti K."/>
            <person name="Salamov A."/>
            <person name="Andreopoulos B."/>
            <person name="Baker S."/>
            <person name="Barry K."/>
            <person name="Bills G."/>
            <person name="Bluhm B."/>
            <person name="Cannon C."/>
            <person name="Castanera R."/>
            <person name="Culley D."/>
            <person name="Daum C."/>
            <person name="Ezra D."/>
            <person name="Gonzalez J."/>
            <person name="Henrissat B."/>
            <person name="Kuo A."/>
            <person name="Liang C."/>
            <person name="Lipzen A."/>
            <person name="Lutzoni F."/>
            <person name="Magnuson J."/>
            <person name="Mondo S."/>
            <person name="Nolan M."/>
            <person name="Ohm R."/>
            <person name="Pangilinan J."/>
            <person name="Park H.-J."/>
            <person name="Ramirez L."/>
            <person name="Alfaro M."/>
            <person name="Sun H."/>
            <person name="Tritt A."/>
            <person name="Yoshinaga Y."/>
            <person name="Zwiers L.-H."/>
            <person name="Turgeon B."/>
            <person name="Goodwin S."/>
            <person name="Spatafora J."/>
            <person name="Crous P."/>
            <person name="Grigoriev I."/>
        </authorList>
    </citation>
    <scope>NUCLEOTIDE SEQUENCE</scope>
    <source>
        <strain evidence="3">CBS 109.77</strain>
    </source>
</reference>
<proteinExistence type="predicted"/>
<dbReference type="Pfam" id="PF18271">
    <property type="entry name" value="GH131_N"/>
    <property type="match status" value="1"/>
</dbReference>
<organism evidence="3 4">
    <name type="scientific">Melanomma pulvis-pyrius CBS 109.77</name>
    <dbReference type="NCBI Taxonomy" id="1314802"/>
    <lineage>
        <taxon>Eukaryota</taxon>
        <taxon>Fungi</taxon>
        <taxon>Dikarya</taxon>
        <taxon>Ascomycota</taxon>
        <taxon>Pezizomycotina</taxon>
        <taxon>Dothideomycetes</taxon>
        <taxon>Pleosporomycetidae</taxon>
        <taxon>Pleosporales</taxon>
        <taxon>Melanommataceae</taxon>
        <taxon>Melanomma</taxon>
    </lineage>
</organism>
<dbReference type="OrthoDB" id="5283326at2759"/>
<keyword evidence="1" id="KW-0732">Signal</keyword>
<evidence type="ECO:0000313" key="4">
    <source>
        <dbReference type="Proteomes" id="UP000799757"/>
    </source>
</evidence>
<keyword evidence="3" id="KW-0378">Hydrolase</keyword>
<feature type="signal peptide" evidence="1">
    <location>
        <begin position="1"/>
        <end position="15"/>
    </location>
</feature>
<dbReference type="PANTHER" id="PTHR34612">
    <property type="entry name" value="GH131_N DOMAIN-CONTAINING PROTEIN"/>
    <property type="match status" value="1"/>
</dbReference>
<dbReference type="Gene3D" id="2.60.120.1160">
    <property type="match status" value="1"/>
</dbReference>